<dbReference type="RefSeq" id="WP_096382428.1">
    <property type="nucleotide sequence ID" value="NZ_AP017457.1"/>
</dbReference>
<evidence type="ECO:0000259" key="1">
    <source>
        <dbReference type="Pfam" id="PF20208"/>
    </source>
</evidence>
<dbReference type="Proteomes" id="UP000243847">
    <property type="component" value="Chromosome sequence1"/>
</dbReference>
<accession>A0A173LXS3</accession>
<dbReference type="InterPro" id="IPR046699">
    <property type="entry name" value="ARPP-1"/>
</dbReference>
<dbReference type="OrthoDB" id="9796904at2"/>
<feature type="domain" description="ARG and Rhodanese-Phosphatase-superfamily-associated" evidence="1">
    <location>
        <begin position="16"/>
        <end position="248"/>
    </location>
</feature>
<organism evidence="2 3">
    <name type="scientific">Aurantimicrobium minutum</name>
    <dbReference type="NCBI Taxonomy" id="708131"/>
    <lineage>
        <taxon>Bacteria</taxon>
        <taxon>Bacillati</taxon>
        <taxon>Actinomycetota</taxon>
        <taxon>Actinomycetes</taxon>
        <taxon>Micrococcales</taxon>
        <taxon>Microbacteriaceae</taxon>
        <taxon>Aurantimicrobium</taxon>
    </lineage>
</organism>
<dbReference type="GeneID" id="80452347"/>
<dbReference type="AlphaFoldDB" id="A0A173LXS3"/>
<evidence type="ECO:0000313" key="3">
    <source>
        <dbReference type="Proteomes" id="UP000243847"/>
    </source>
</evidence>
<dbReference type="Pfam" id="PF20208">
    <property type="entry name" value="ARPP-1"/>
    <property type="match status" value="1"/>
</dbReference>
<evidence type="ECO:0000313" key="2">
    <source>
        <dbReference type="EMBL" id="BAU99700.1"/>
    </source>
</evidence>
<proteinExistence type="predicted"/>
<protein>
    <recommendedName>
        <fullName evidence="1">ARG and Rhodanese-Phosphatase-superfamily-associated domain-containing protein</fullName>
    </recommendedName>
</protein>
<name>A0A173LXS3_9MICO</name>
<reference evidence="2 3" key="1">
    <citation type="journal article" date="2016" name="Genome Announc.">
        <title>Complete Genome Sequence of Aurantimicrobium minutum Type Strain KNCT, a Planktonic Ultramicrobacterium Isolated from River Water.</title>
        <authorList>
            <person name="Nakai R."/>
            <person name="Fujisawa T."/>
            <person name="Nakamura Y."/>
            <person name="Nishide H."/>
            <person name="Uchiyama I."/>
            <person name="Baba T."/>
            <person name="Toyoda A."/>
            <person name="Fujiyama A."/>
            <person name="Naganuma T."/>
            <person name="Niki H."/>
        </authorList>
    </citation>
    <scope>NUCLEOTIDE SEQUENCE [LARGE SCALE GENOMIC DNA]</scope>
    <source>
        <strain evidence="2 3">KNC</strain>
    </source>
</reference>
<dbReference type="EMBL" id="AP017457">
    <property type="protein sequence ID" value="BAU99700.1"/>
    <property type="molecule type" value="Genomic_DNA"/>
</dbReference>
<sequence>MNERIHVGQGLYDGHGMTIFPVWLESAPISGYCWKPKHIAVSELNEDGVVNALTVRNTGSRPHFVLEGDIFEGGRQNRVLTRSLVLAHGESREVPVACVEEGRWSGAGAHVGGRRRAPIGVRYGMTRTYSRLNSMDYSGWDAGTRVQGHVWDRIRQHEQQMGPVSGHSLIESMDRMESQFLNEESGESLRSLPGQRGVIIGIGGYIATAEFFGHEDGLTSRWDALVTAARYESMAAPHRRTPGWAARDFARSLELTPFGEELAQPEEFNTPVGPLALSSFSIALGLVHATVFNGAHPALAGV</sequence>
<gene>
    <name evidence="2" type="ORF">AUMI_111580</name>
</gene>
<dbReference type="KEGG" id="amin:AUMI_111580"/>